<evidence type="ECO:0000313" key="3">
    <source>
        <dbReference type="Proteomes" id="UP000215256"/>
    </source>
</evidence>
<reference evidence="2 3" key="1">
    <citation type="submission" date="2017-07" db="EMBL/GenBank/DDBJ databases">
        <title>Phylogenetic study on the rhizospheric bacterium Ochrobactrum sp. A44.</title>
        <authorList>
            <person name="Krzyzanowska D.M."/>
            <person name="Ossowicki A."/>
            <person name="Rajewska M."/>
            <person name="Maciag T."/>
            <person name="Kaczynski Z."/>
            <person name="Czerwicka M."/>
            <person name="Jafra S."/>
        </authorList>
    </citation>
    <scope>NUCLEOTIDE SEQUENCE [LARGE SCALE GENOMIC DNA]</scope>
    <source>
        <strain evidence="2 3">A44</strain>
    </source>
</reference>
<protein>
    <submittedName>
        <fullName evidence="2">Uncharacterized protein</fullName>
    </submittedName>
</protein>
<gene>
    <name evidence="2" type="ORF">CES85_1263</name>
</gene>
<dbReference type="EMBL" id="CP022604">
    <property type="protein sequence ID" value="ASV86295.1"/>
    <property type="molecule type" value="Genomic_DNA"/>
</dbReference>
<dbReference type="AlphaFoldDB" id="A0A248UHT6"/>
<evidence type="ECO:0000256" key="1">
    <source>
        <dbReference type="SAM" id="MobiDB-lite"/>
    </source>
</evidence>
<dbReference type="KEGG" id="och:CES85_1263"/>
<feature type="region of interest" description="Disordered" evidence="1">
    <location>
        <begin position="1"/>
        <end position="23"/>
    </location>
</feature>
<organism evidence="2 3">
    <name type="scientific">Ochrobactrum quorumnocens</name>
    <dbReference type="NCBI Taxonomy" id="271865"/>
    <lineage>
        <taxon>Bacteria</taxon>
        <taxon>Pseudomonadati</taxon>
        <taxon>Pseudomonadota</taxon>
        <taxon>Alphaproteobacteria</taxon>
        <taxon>Hyphomicrobiales</taxon>
        <taxon>Brucellaceae</taxon>
        <taxon>Brucella/Ochrobactrum group</taxon>
        <taxon>Ochrobactrum</taxon>
    </lineage>
</organism>
<feature type="compositionally biased region" description="Basic residues" evidence="1">
    <location>
        <begin position="7"/>
        <end position="22"/>
    </location>
</feature>
<accession>A0A248UHT6</accession>
<name>A0A248UHT6_9HYPH</name>
<dbReference type="Proteomes" id="UP000215256">
    <property type="component" value="Chromosome 1"/>
</dbReference>
<proteinExistence type="predicted"/>
<sequence length="49" mass="5744">MDLINKLKNKTKKSKSKPRKQLAHQCMFLDSRDAAKAFPDSRGNEKPWR</sequence>
<evidence type="ECO:0000313" key="2">
    <source>
        <dbReference type="EMBL" id="ASV86295.1"/>
    </source>
</evidence>